<dbReference type="OrthoDB" id="707849at2"/>
<dbReference type="InterPro" id="IPR025396">
    <property type="entry name" value="DUF4302"/>
</dbReference>
<dbReference type="AlphaFoldDB" id="A0A1G7HY12"/>
<evidence type="ECO:0000313" key="1">
    <source>
        <dbReference type="EMBL" id="SDF04989.1"/>
    </source>
</evidence>
<evidence type="ECO:0000313" key="2">
    <source>
        <dbReference type="Proteomes" id="UP000198748"/>
    </source>
</evidence>
<dbReference type="STRING" id="659014.SAMN04487996_108284"/>
<dbReference type="Proteomes" id="UP000198748">
    <property type="component" value="Unassembled WGS sequence"/>
</dbReference>
<gene>
    <name evidence="1" type="ORF">SAMN04487996_108284</name>
</gene>
<organism evidence="1 2">
    <name type="scientific">Dyadobacter soli</name>
    <dbReference type="NCBI Taxonomy" id="659014"/>
    <lineage>
        <taxon>Bacteria</taxon>
        <taxon>Pseudomonadati</taxon>
        <taxon>Bacteroidota</taxon>
        <taxon>Cytophagia</taxon>
        <taxon>Cytophagales</taxon>
        <taxon>Spirosomataceae</taxon>
        <taxon>Dyadobacter</taxon>
    </lineage>
</organism>
<dbReference type="EMBL" id="FNAN01000008">
    <property type="protein sequence ID" value="SDF04989.1"/>
    <property type="molecule type" value="Genomic_DNA"/>
</dbReference>
<sequence length="435" mass="48033">MKRSFLYLLFLTTVFFSCENKDDTVFEESADVRLNAALASYEKQLVEAPYGWNAVIYPGGGGSYGFYFKFDDKNRVTMYSDFSDAAAAKSKESSYRLKAMQTPSLIFDTYSYLHVLADPDNEVNGGTLGEGLKSDFEFSIYGDSLSEDRMAFVGRKNQSRLVLTKATQAQATAYTNGDLAKAVLFNNISKYIPYFKRVTLGANTYEITVNQNTRTIKMTWLNGNVPKTFTTSYYFNPTGVAFVSPLVNGSQTITGFTNITWNANSTQVGFSGGGASGVVVSAIKPLSVDLAAARRWWQAPVESGGDWRSSMGFHVNGVDDAFKVNDLKDDQGRPYWFYMYSPAFNPQYDAFAPIFNDEDGIYLDNGHAPAKPTFTADGRAVFTQLGTFGVIPAGGAVDKSGDLLFDPAGFYLIQTSDETYDMVSAKDAKSWITWE</sequence>
<accession>A0A1G7HY12</accession>
<dbReference type="PROSITE" id="PS51257">
    <property type="entry name" value="PROKAR_LIPOPROTEIN"/>
    <property type="match status" value="1"/>
</dbReference>
<dbReference type="Pfam" id="PF14135">
    <property type="entry name" value="DUF4302"/>
    <property type="match status" value="1"/>
</dbReference>
<keyword evidence="2" id="KW-1185">Reference proteome</keyword>
<reference evidence="2" key="1">
    <citation type="submission" date="2016-10" db="EMBL/GenBank/DDBJ databases">
        <authorList>
            <person name="Varghese N."/>
            <person name="Submissions S."/>
        </authorList>
    </citation>
    <scope>NUCLEOTIDE SEQUENCE [LARGE SCALE GENOMIC DNA]</scope>
    <source>
        <strain evidence="2">DSM 25329</strain>
    </source>
</reference>
<protein>
    <recommendedName>
        <fullName evidence="3">DUF4302 domain-containing protein</fullName>
    </recommendedName>
</protein>
<evidence type="ECO:0008006" key="3">
    <source>
        <dbReference type="Google" id="ProtNLM"/>
    </source>
</evidence>
<dbReference type="RefSeq" id="WP_090151462.1">
    <property type="nucleotide sequence ID" value="NZ_FNAN01000008.1"/>
</dbReference>
<proteinExistence type="predicted"/>
<name>A0A1G7HY12_9BACT</name>